<dbReference type="Proteomes" id="UP000054560">
    <property type="component" value="Unassembled WGS sequence"/>
</dbReference>
<name>A0A0L0GCH3_9EUKA</name>
<dbReference type="GeneID" id="25901680"/>
<evidence type="ECO:0000313" key="2">
    <source>
        <dbReference type="Proteomes" id="UP000054560"/>
    </source>
</evidence>
<protein>
    <submittedName>
        <fullName evidence="1">Uncharacterized protein</fullName>
    </submittedName>
</protein>
<keyword evidence="2" id="KW-1185">Reference proteome</keyword>
<sequence>MDSLAVTLPQFRPKLPQSYLFIDDTRIQAPQPVPLQPFLDDIDAWGHKYGLEQGVIKLWVRSTDLRPAAPTLRIKGELIIPTLADASWNTRYLPPEDITRSSHSPTKYQGSISPDMESLIAALSLGIASFRAYGFRGFSWRHPCNRLVLFKTFILSTATYGLNILVWAPPIWKDALDLLFERYNSALIQTAAIITGTKYSRFSKHKKNLLHFCGLLPTRPFADYLGGCLGIQLDSMASINPLTPLTQPAWAHNKPSLRFPYSIYAYLKTVYKTTGGHTPDHVAIRRRCDDIRKNSTKRWSNKEIAAVTRRQYYY</sequence>
<proteinExistence type="predicted"/>
<reference evidence="1 2" key="1">
    <citation type="submission" date="2011-02" db="EMBL/GenBank/DDBJ databases">
        <title>The Genome Sequence of Sphaeroforma arctica JP610.</title>
        <authorList>
            <consortium name="The Broad Institute Genome Sequencing Platform"/>
            <person name="Russ C."/>
            <person name="Cuomo C."/>
            <person name="Young S.K."/>
            <person name="Zeng Q."/>
            <person name="Gargeya S."/>
            <person name="Alvarado L."/>
            <person name="Berlin A."/>
            <person name="Chapman S.B."/>
            <person name="Chen Z."/>
            <person name="Freedman E."/>
            <person name="Gellesch M."/>
            <person name="Goldberg J."/>
            <person name="Griggs A."/>
            <person name="Gujja S."/>
            <person name="Heilman E."/>
            <person name="Heiman D."/>
            <person name="Howarth C."/>
            <person name="Mehta T."/>
            <person name="Neiman D."/>
            <person name="Pearson M."/>
            <person name="Roberts A."/>
            <person name="Saif S."/>
            <person name="Shea T."/>
            <person name="Shenoy N."/>
            <person name="Sisk P."/>
            <person name="Stolte C."/>
            <person name="Sykes S."/>
            <person name="White J."/>
            <person name="Yandava C."/>
            <person name="Burger G."/>
            <person name="Gray M.W."/>
            <person name="Holland P.W.H."/>
            <person name="King N."/>
            <person name="Lang F.B.F."/>
            <person name="Roger A.J."/>
            <person name="Ruiz-Trillo I."/>
            <person name="Haas B."/>
            <person name="Nusbaum C."/>
            <person name="Birren B."/>
        </authorList>
    </citation>
    <scope>NUCLEOTIDE SEQUENCE [LARGE SCALE GENOMIC DNA]</scope>
    <source>
        <strain evidence="1 2">JP610</strain>
    </source>
</reference>
<dbReference type="RefSeq" id="XP_014160612.1">
    <property type="nucleotide sequence ID" value="XM_014305137.1"/>
</dbReference>
<organism evidence="1 2">
    <name type="scientific">Sphaeroforma arctica JP610</name>
    <dbReference type="NCBI Taxonomy" id="667725"/>
    <lineage>
        <taxon>Eukaryota</taxon>
        <taxon>Ichthyosporea</taxon>
        <taxon>Ichthyophonida</taxon>
        <taxon>Sphaeroforma</taxon>
    </lineage>
</organism>
<accession>A0A0L0GCH3</accession>
<gene>
    <name evidence="1" type="ORF">SARC_01176</name>
</gene>
<dbReference type="EMBL" id="KQ241640">
    <property type="protein sequence ID" value="KNC86710.1"/>
    <property type="molecule type" value="Genomic_DNA"/>
</dbReference>
<evidence type="ECO:0000313" key="1">
    <source>
        <dbReference type="EMBL" id="KNC86710.1"/>
    </source>
</evidence>
<dbReference type="AlphaFoldDB" id="A0A0L0GCH3"/>